<dbReference type="InterPro" id="IPR025870">
    <property type="entry name" value="Glyoxalase-like_dom"/>
</dbReference>
<evidence type="ECO:0000313" key="2">
    <source>
        <dbReference type="EMBL" id="MDA5399056.1"/>
    </source>
</evidence>
<dbReference type="InterPro" id="IPR029068">
    <property type="entry name" value="Glyas_Bleomycin-R_OHBP_Dase"/>
</dbReference>
<dbReference type="InterPro" id="IPR037523">
    <property type="entry name" value="VOC_core"/>
</dbReference>
<evidence type="ECO:0000313" key="3">
    <source>
        <dbReference type="Proteomes" id="UP001151234"/>
    </source>
</evidence>
<keyword evidence="3" id="KW-1185">Reference proteome</keyword>
<evidence type="ECO:0000259" key="1">
    <source>
        <dbReference type="PROSITE" id="PS51819"/>
    </source>
</evidence>
<dbReference type="Proteomes" id="UP001151234">
    <property type="component" value="Unassembled WGS sequence"/>
</dbReference>
<dbReference type="EMBL" id="JAPJZI010000001">
    <property type="protein sequence ID" value="MDA5399056.1"/>
    <property type="molecule type" value="Genomic_DNA"/>
</dbReference>
<accession>A0A9X3ZHW6</accession>
<dbReference type="RefSeq" id="WP_267990506.1">
    <property type="nucleotide sequence ID" value="NZ_JAPJZI010000001.1"/>
</dbReference>
<sequence length="122" mass="14135">MRFVNPLPFVADMDRSRRFYTQVLGLEIVEDHGDFVRFDNGFAIHEGASLLRSVFGRTSKPTEPFGRDNLVLYFEVEDLDATFADIGKKVDLIHPVQMQGWGQRVFRFHDPDRHIIEIGEPQ</sequence>
<protein>
    <submittedName>
        <fullName evidence="2">VOC family protein</fullName>
    </submittedName>
</protein>
<dbReference type="Pfam" id="PF12681">
    <property type="entry name" value="Glyoxalase_2"/>
    <property type="match status" value="1"/>
</dbReference>
<dbReference type="AlphaFoldDB" id="A0A9X3ZHW6"/>
<organism evidence="2 3">
    <name type="scientific">Hoeflea prorocentri</name>
    <dbReference type="NCBI Taxonomy" id="1922333"/>
    <lineage>
        <taxon>Bacteria</taxon>
        <taxon>Pseudomonadati</taxon>
        <taxon>Pseudomonadota</taxon>
        <taxon>Alphaproteobacteria</taxon>
        <taxon>Hyphomicrobiales</taxon>
        <taxon>Rhizobiaceae</taxon>
        <taxon>Hoeflea</taxon>
    </lineage>
</organism>
<reference evidence="2" key="1">
    <citation type="submission" date="2022-11" db="EMBL/GenBank/DDBJ databases">
        <title>Draft genome sequence of Hoeflea poritis E7-10 and Hoeflea prorocentri PM5-8, separated from scleractinian coral Porites lutea and marine dinoflagellate.</title>
        <authorList>
            <person name="Zhang G."/>
            <person name="Wei Q."/>
            <person name="Cai L."/>
        </authorList>
    </citation>
    <scope>NUCLEOTIDE SEQUENCE</scope>
    <source>
        <strain evidence="2">PM5-8</strain>
    </source>
</reference>
<comment type="caution">
    <text evidence="2">The sequence shown here is derived from an EMBL/GenBank/DDBJ whole genome shotgun (WGS) entry which is preliminary data.</text>
</comment>
<proteinExistence type="predicted"/>
<name>A0A9X3ZHW6_9HYPH</name>
<dbReference type="PROSITE" id="PS51819">
    <property type="entry name" value="VOC"/>
    <property type="match status" value="1"/>
</dbReference>
<dbReference type="Gene3D" id="3.10.180.10">
    <property type="entry name" value="2,3-Dihydroxybiphenyl 1,2-Dioxygenase, domain 1"/>
    <property type="match status" value="1"/>
</dbReference>
<feature type="domain" description="VOC" evidence="1">
    <location>
        <begin position="2"/>
        <end position="121"/>
    </location>
</feature>
<dbReference type="SUPFAM" id="SSF54593">
    <property type="entry name" value="Glyoxalase/Bleomycin resistance protein/Dihydroxybiphenyl dioxygenase"/>
    <property type="match status" value="1"/>
</dbReference>
<gene>
    <name evidence="2" type="ORF">OQ273_10775</name>
</gene>